<protein>
    <submittedName>
        <fullName evidence="2">Uncharacterized protein</fullName>
    </submittedName>
</protein>
<gene>
    <name evidence="2" type="ORF">Pcinc_005344</name>
</gene>
<sequence>MVGVFETIMSAAQLLGSAIFSQALISICGWLAAEKAKRATLRPLKSSGTAGNTYDGDGNTVYRQLVTVVYSLPKRVGGCVFFFPHICVDTTDDSLCLYLRAPSKYLSYC</sequence>
<dbReference type="EMBL" id="JAWQEG010000397">
    <property type="protein sequence ID" value="KAK3890708.1"/>
    <property type="molecule type" value="Genomic_DNA"/>
</dbReference>
<evidence type="ECO:0000256" key="1">
    <source>
        <dbReference type="SAM" id="Phobius"/>
    </source>
</evidence>
<organism evidence="2 3">
    <name type="scientific">Petrolisthes cinctipes</name>
    <name type="common">Flat porcelain crab</name>
    <dbReference type="NCBI Taxonomy" id="88211"/>
    <lineage>
        <taxon>Eukaryota</taxon>
        <taxon>Metazoa</taxon>
        <taxon>Ecdysozoa</taxon>
        <taxon>Arthropoda</taxon>
        <taxon>Crustacea</taxon>
        <taxon>Multicrustacea</taxon>
        <taxon>Malacostraca</taxon>
        <taxon>Eumalacostraca</taxon>
        <taxon>Eucarida</taxon>
        <taxon>Decapoda</taxon>
        <taxon>Pleocyemata</taxon>
        <taxon>Anomura</taxon>
        <taxon>Galatheoidea</taxon>
        <taxon>Porcellanidae</taxon>
        <taxon>Petrolisthes</taxon>
    </lineage>
</organism>
<proteinExistence type="predicted"/>
<reference evidence="2" key="1">
    <citation type="submission" date="2023-10" db="EMBL/GenBank/DDBJ databases">
        <title>Genome assemblies of two species of porcelain crab, Petrolisthes cinctipes and Petrolisthes manimaculis (Anomura: Porcellanidae).</title>
        <authorList>
            <person name="Angst P."/>
        </authorList>
    </citation>
    <scope>NUCLEOTIDE SEQUENCE</scope>
    <source>
        <strain evidence="2">PB745_01</strain>
        <tissue evidence="2">Gill</tissue>
    </source>
</reference>
<evidence type="ECO:0000313" key="2">
    <source>
        <dbReference type="EMBL" id="KAK3890708.1"/>
    </source>
</evidence>
<evidence type="ECO:0000313" key="3">
    <source>
        <dbReference type="Proteomes" id="UP001286313"/>
    </source>
</evidence>
<keyword evidence="1" id="KW-1133">Transmembrane helix</keyword>
<keyword evidence="3" id="KW-1185">Reference proteome</keyword>
<accession>A0AAE1L081</accession>
<keyword evidence="1" id="KW-0472">Membrane</keyword>
<dbReference type="Proteomes" id="UP001286313">
    <property type="component" value="Unassembled WGS sequence"/>
</dbReference>
<keyword evidence="1" id="KW-0812">Transmembrane</keyword>
<feature type="transmembrane region" description="Helical" evidence="1">
    <location>
        <begin position="12"/>
        <end position="33"/>
    </location>
</feature>
<comment type="caution">
    <text evidence="2">The sequence shown here is derived from an EMBL/GenBank/DDBJ whole genome shotgun (WGS) entry which is preliminary data.</text>
</comment>
<name>A0AAE1L081_PETCI</name>
<dbReference type="AlphaFoldDB" id="A0AAE1L081"/>